<proteinExistence type="predicted"/>
<name>A0A2X2RB34_CAPOC</name>
<sequence length="182" mass="21428">METTLAQRDSPIKRIAFVGPECTGKTTLSRTLAQQFQTVWAEEYMRTYLQHKWDTQHLTCTWDDLLPIAHGQVSLENKRIQQANEYLFCDTCLLELMVYSYLYYGKCNPQIERAALTHHYHTLFLTYVDVPWQPDDLRDKPHERESVFAFFEQHLNAHGIQYHILKGSLEERIAQCTEMLTA</sequence>
<dbReference type="Proteomes" id="UP000249891">
    <property type="component" value="Unassembled WGS sequence"/>
</dbReference>
<evidence type="ECO:0000313" key="2">
    <source>
        <dbReference type="EMBL" id="SQA78308.1"/>
    </source>
</evidence>
<dbReference type="PANTHER" id="PTHR37512:SF1">
    <property type="entry name" value="NADR_TTD14 AAA DOMAIN-CONTAINING PROTEIN"/>
    <property type="match status" value="1"/>
</dbReference>
<dbReference type="InterPro" id="IPR052735">
    <property type="entry name" value="NAD_biosynth-regulator"/>
</dbReference>
<dbReference type="EMBL" id="UARG01000017">
    <property type="protein sequence ID" value="SQA78308.1"/>
    <property type="molecule type" value="Genomic_DNA"/>
</dbReference>
<dbReference type="PANTHER" id="PTHR37512">
    <property type="entry name" value="TRIFUNCTIONAL NAD BIOSYNTHESIS/REGULATOR PROTEIN NADR"/>
    <property type="match status" value="1"/>
</dbReference>
<protein>
    <submittedName>
        <fullName evidence="2">Trifunctional NAD biosynthesis/regulator protein NadR</fullName>
    </submittedName>
</protein>
<dbReference type="InterPro" id="IPR038727">
    <property type="entry name" value="NadR/Ttd14_AAA_dom"/>
</dbReference>
<evidence type="ECO:0000313" key="3">
    <source>
        <dbReference type="Proteomes" id="UP000249891"/>
    </source>
</evidence>
<organism evidence="2 3">
    <name type="scientific">Capnocytophaga ochracea</name>
    <dbReference type="NCBI Taxonomy" id="1018"/>
    <lineage>
        <taxon>Bacteria</taxon>
        <taxon>Pseudomonadati</taxon>
        <taxon>Bacteroidota</taxon>
        <taxon>Flavobacteriia</taxon>
        <taxon>Flavobacteriales</taxon>
        <taxon>Flavobacteriaceae</taxon>
        <taxon>Capnocytophaga</taxon>
    </lineage>
</organism>
<accession>A0A2X2RB34</accession>
<dbReference type="InterPro" id="IPR027417">
    <property type="entry name" value="P-loop_NTPase"/>
</dbReference>
<dbReference type="Gene3D" id="3.40.50.300">
    <property type="entry name" value="P-loop containing nucleotide triphosphate hydrolases"/>
    <property type="match status" value="1"/>
</dbReference>
<dbReference type="RefSeq" id="WP_128091509.1">
    <property type="nucleotide sequence ID" value="NZ_UARG01000017.1"/>
</dbReference>
<feature type="domain" description="NadR/Ttd14 AAA" evidence="1">
    <location>
        <begin position="14"/>
        <end position="172"/>
    </location>
</feature>
<dbReference type="AlphaFoldDB" id="A0A2X2RB34"/>
<gene>
    <name evidence="2" type="primary">nadR</name>
    <name evidence="2" type="ORF">NCTC11546_01537</name>
</gene>
<dbReference type="Pfam" id="PF13521">
    <property type="entry name" value="AAA_28"/>
    <property type="match status" value="1"/>
</dbReference>
<reference evidence="2 3" key="1">
    <citation type="submission" date="2018-06" db="EMBL/GenBank/DDBJ databases">
        <authorList>
            <consortium name="Pathogen Informatics"/>
            <person name="Doyle S."/>
        </authorList>
    </citation>
    <scope>NUCLEOTIDE SEQUENCE [LARGE SCALE GENOMIC DNA]</scope>
    <source>
        <strain evidence="2 3">NCTC11546</strain>
    </source>
</reference>
<dbReference type="SUPFAM" id="SSF52540">
    <property type="entry name" value="P-loop containing nucleoside triphosphate hydrolases"/>
    <property type="match status" value="1"/>
</dbReference>
<evidence type="ECO:0000259" key="1">
    <source>
        <dbReference type="Pfam" id="PF13521"/>
    </source>
</evidence>